<dbReference type="SUPFAM" id="SSF50156">
    <property type="entry name" value="PDZ domain-like"/>
    <property type="match status" value="1"/>
</dbReference>
<evidence type="ECO:0000313" key="3">
    <source>
        <dbReference type="Proteomes" id="UP001434883"/>
    </source>
</evidence>
<comment type="caution">
    <text evidence="2">The sequence shown here is derived from an EMBL/GenBank/DDBJ whole genome shotgun (WGS) entry which is preliminary data.</text>
</comment>
<feature type="domain" description="PDZ" evidence="1">
    <location>
        <begin position="46"/>
        <end position="97"/>
    </location>
</feature>
<dbReference type="SMART" id="SM00228">
    <property type="entry name" value="PDZ"/>
    <property type="match status" value="1"/>
</dbReference>
<dbReference type="Gene3D" id="2.30.42.10">
    <property type="match status" value="1"/>
</dbReference>
<evidence type="ECO:0000259" key="1">
    <source>
        <dbReference type="PROSITE" id="PS50106"/>
    </source>
</evidence>
<reference evidence="2 3" key="1">
    <citation type="submission" date="2021-06" db="EMBL/GenBank/DDBJ databases">
        <authorList>
            <person name="Palmer J.M."/>
        </authorList>
    </citation>
    <scope>NUCLEOTIDE SEQUENCE [LARGE SCALE GENOMIC DNA]</scope>
    <source>
        <strain evidence="2 3">XC_2019</strain>
        <tissue evidence="2">Muscle</tissue>
    </source>
</reference>
<dbReference type="Proteomes" id="UP001434883">
    <property type="component" value="Unassembled WGS sequence"/>
</dbReference>
<dbReference type="InterPro" id="IPR038879">
    <property type="entry name" value="GOPC"/>
</dbReference>
<evidence type="ECO:0000313" key="2">
    <source>
        <dbReference type="EMBL" id="MEQ2207047.1"/>
    </source>
</evidence>
<dbReference type="PROSITE" id="PS50106">
    <property type="entry name" value="PDZ"/>
    <property type="match status" value="1"/>
</dbReference>
<dbReference type="Pfam" id="PF00595">
    <property type="entry name" value="PDZ"/>
    <property type="match status" value="1"/>
</dbReference>
<accession>A0ABV0RFW4</accession>
<dbReference type="PANTHER" id="PTHR16528:SF2">
    <property type="entry name" value="GOLGI-ASSOCIATED PDZ AND COILED-COIL MOTIF-CONTAINING PROTEIN"/>
    <property type="match status" value="1"/>
</dbReference>
<proteinExistence type="predicted"/>
<protein>
    <recommendedName>
        <fullName evidence="1">PDZ domain-containing protein</fullName>
    </recommendedName>
</protein>
<organism evidence="2 3">
    <name type="scientific">Xenoophorus captivus</name>
    <dbReference type="NCBI Taxonomy" id="1517983"/>
    <lineage>
        <taxon>Eukaryota</taxon>
        <taxon>Metazoa</taxon>
        <taxon>Chordata</taxon>
        <taxon>Craniata</taxon>
        <taxon>Vertebrata</taxon>
        <taxon>Euteleostomi</taxon>
        <taxon>Actinopterygii</taxon>
        <taxon>Neopterygii</taxon>
        <taxon>Teleostei</taxon>
        <taxon>Neoteleostei</taxon>
        <taxon>Acanthomorphata</taxon>
        <taxon>Ovalentaria</taxon>
        <taxon>Atherinomorphae</taxon>
        <taxon>Cyprinodontiformes</taxon>
        <taxon>Goodeidae</taxon>
        <taxon>Xenoophorus</taxon>
    </lineage>
</organism>
<dbReference type="PANTHER" id="PTHR16528">
    <property type="entry name" value="GOLGI-ASSOCIATED PDZ AND COILED-COIL MOTIF-CONTAINING"/>
    <property type="match status" value="1"/>
</dbReference>
<sequence>MKGPAHDKLWNQLEAEIHLHRHKTVIRACRGRSDPKKPLPSPVGHGGKEHGVPILISEIHPNQPADRCGGLHVGDAILAVNSINLRDAKHKEAVTILSQQVIPSCRLVRIFCNCRDSSLEKTRRQNGLNNNFFLSI</sequence>
<gene>
    <name evidence="2" type="ORF">XENOCAPTIV_006456</name>
</gene>
<name>A0ABV0RFW4_9TELE</name>
<keyword evidence="3" id="KW-1185">Reference proteome</keyword>
<dbReference type="InterPro" id="IPR036034">
    <property type="entry name" value="PDZ_sf"/>
</dbReference>
<dbReference type="EMBL" id="JAHRIN010043725">
    <property type="protein sequence ID" value="MEQ2207047.1"/>
    <property type="molecule type" value="Genomic_DNA"/>
</dbReference>
<dbReference type="InterPro" id="IPR001478">
    <property type="entry name" value="PDZ"/>
</dbReference>